<accession>A0ABZ1TNE9</accession>
<gene>
    <name evidence="2" type="ORF">OG517_39075</name>
</gene>
<feature type="transmembrane region" description="Helical" evidence="1">
    <location>
        <begin position="111"/>
        <end position="135"/>
    </location>
</feature>
<feature type="transmembrane region" description="Helical" evidence="1">
    <location>
        <begin position="241"/>
        <end position="258"/>
    </location>
</feature>
<dbReference type="RefSeq" id="WP_328965182.1">
    <property type="nucleotide sequence ID" value="NZ_CP108090.1"/>
</dbReference>
<reference evidence="2" key="1">
    <citation type="submission" date="2022-10" db="EMBL/GenBank/DDBJ databases">
        <title>The complete genomes of actinobacterial strains from the NBC collection.</title>
        <authorList>
            <person name="Joergensen T.S."/>
            <person name="Alvarez Arevalo M."/>
            <person name="Sterndorff E.B."/>
            <person name="Faurdal D."/>
            <person name="Vuksanovic O."/>
            <person name="Mourched A.-S."/>
            <person name="Charusanti P."/>
            <person name="Shaw S."/>
            <person name="Blin K."/>
            <person name="Weber T."/>
        </authorList>
    </citation>
    <scope>NUCLEOTIDE SEQUENCE</scope>
    <source>
        <strain evidence="2">NBC_00248</strain>
    </source>
</reference>
<dbReference type="Proteomes" id="UP001432039">
    <property type="component" value="Chromosome"/>
</dbReference>
<name>A0ABZ1TNE9_STRVG</name>
<keyword evidence="1" id="KW-0472">Membrane</keyword>
<dbReference type="EMBL" id="CP108090">
    <property type="protein sequence ID" value="WUQ16936.1"/>
    <property type="molecule type" value="Genomic_DNA"/>
</dbReference>
<protein>
    <recommendedName>
        <fullName evidence="4">ABC transporter permease</fullName>
    </recommendedName>
</protein>
<keyword evidence="1" id="KW-1133">Transmembrane helix</keyword>
<evidence type="ECO:0008006" key="4">
    <source>
        <dbReference type="Google" id="ProtNLM"/>
    </source>
</evidence>
<feature type="transmembrane region" description="Helical" evidence="1">
    <location>
        <begin position="77"/>
        <end position="99"/>
    </location>
</feature>
<sequence length="277" mass="29471">MITRQRLNARARSVPNPIAAARALTGPSDPDRIEDPVIAWMQRGRTVLGLVAVTWLTLAYPLREGREDFVLGKLEELLTGCAVVVVASVIGVGLCIILARAPLGRVYTRRLVGPLLALAAPVLGVGVIWLTTAALKGDLISPSDVGPHDITFGLFGSFLGTIFTGLLIMLLFVVAALVCVVVLVAAVLFTLAALVVGLNSCFRAGDVHEVLPALLSPLLVWSLFGFQLFDGPDVAAPPEVLYTFMLGGPLSVSALSLWEIRRLRTRYGVTLGSLLGR</sequence>
<feature type="transmembrane region" description="Helical" evidence="1">
    <location>
        <begin position="165"/>
        <end position="198"/>
    </location>
</feature>
<evidence type="ECO:0000313" key="2">
    <source>
        <dbReference type="EMBL" id="WUQ16936.1"/>
    </source>
</evidence>
<evidence type="ECO:0000256" key="1">
    <source>
        <dbReference type="SAM" id="Phobius"/>
    </source>
</evidence>
<feature type="transmembrane region" description="Helical" evidence="1">
    <location>
        <begin position="46"/>
        <end position="62"/>
    </location>
</feature>
<keyword evidence="1" id="KW-0812">Transmembrane</keyword>
<proteinExistence type="predicted"/>
<evidence type="ECO:0000313" key="3">
    <source>
        <dbReference type="Proteomes" id="UP001432039"/>
    </source>
</evidence>
<keyword evidence="3" id="KW-1185">Reference proteome</keyword>
<organism evidence="2 3">
    <name type="scientific">Streptomyces virginiae</name>
    <name type="common">Streptomyces cinnamonensis</name>
    <dbReference type="NCBI Taxonomy" id="1961"/>
    <lineage>
        <taxon>Bacteria</taxon>
        <taxon>Bacillati</taxon>
        <taxon>Actinomycetota</taxon>
        <taxon>Actinomycetes</taxon>
        <taxon>Kitasatosporales</taxon>
        <taxon>Streptomycetaceae</taxon>
        <taxon>Streptomyces</taxon>
    </lineage>
</organism>